<evidence type="ECO:0000259" key="6">
    <source>
        <dbReference type="Pfam" id="PF04138"/>
    </source>
</evidence>
<feature type="transmembrane region" description="Helical" evidence="5">
    <location>
        <begin position="24"/>
        <end position="45"/>
    </location>
</feature>
<feature type="transmembrane region" description="Helical" evidence="5">
    <location>
        <begin position="57"/>
        <end position="83"/>
    </location>
</feature>
<reference evidence="7 8" key="1">
    <citation type="submission" date="2021-05" db="EMBL/GenBank/DDBJ databases">
        <title>Comparative genomic studies on the polysaccharide-degrading batcterial strains of the Flammeovirga genus.</title>
        <authorList>
            <person name="Zewei F."/>
            <person name="Zheng Z."/>
            <person name="Yu L."/>
            <person name="Ruyue G."/>
            <person name="Yanhong M."/>
            <person name="Yuanyuan C."/>
            <person name="Jingyan G."/>
            <person name="Wenjun H."/>
        </authorList>
    </citation>
    <scope>NUCLEOTIDE SEQUENCE [LARGE SCALE GENOMIC DNA]</scope>
    <source>
        <strain evidence="7 8">NBRC:100898</strain>
    </source>
</reference>
<keyword evidence="3 5" id="KW-1133">Transmembrane helix</keyword>
<feature type="domain" description="GtrA/DPMS transmembrane" evidence="6">
    <location>
        <begin position="26"/>
        <end position="153"/>
    </location>
</feature>
<evidence type="ECO:0000256" key="4">
    <source>
        <dbReference type="ARBA" id="ARBA00023136"/>
    </source>
</evidence>
<evidence type="ECO:0000256" key="1">
    <source>
        <dbReference type="ARBA" id="ARBA00004141"/>
    </source>
</evidence>
<dbReference type="RefSeq" id="WP_169663826.1">
    <property type="nucleotide sequence ID" value="NZ_CP076133.1"/>
</dbReference>
<evidence type="ECO:0000256" key="5">
    <source>
        <dbReference type="SAM" id="Phobius"/>
    </source>
</evidence>
<keyword evidence="2 5" id="KW-0812">Transmembrane</keyword>
<keyword evidence="4 5" id="KW-0472">Membrane</keyword>
<comment type="subcellular location">
    <subcellularLocation>
        <location evidence="1">Membrane</location>
        <topology evidence="1">Multi-pass membrane protein</topology>
    </subcellularLocation>
</comment>
<dbReference type="InterPro" id="IPR007267">
    <property type="entry name" value="GtrA_DPMS_TM"/>
</dbReference>
<organism evidence="7 8">
    <name type="scientific">Flammeovirga yaeyamensis</name>
    <dbReference type="NCBI Taxonomy" id="367791"/>
    <lineage>
        <taxon>Bacteria</taxon>
        <taxon>Pseudomonadati</taxon>
        <taxon>Bacteroidota</taxon>
        <taxon>Cytophagia</taxon>
        <taxon>Cytophagales</taxon>
        <taxon>Flammeovirgaceae</taxon>
        <taxon>Flammeovirga</taxon>
    </lineage>
</organism>
<evidence type="ECO:0000256" key="2">
    <source>
        <dbReference type="ARBA" id="ARBA00022692"/>
    </source>
</evidence>
<dbReference type="AlphaFoldDB" id="A0AAX1N9U3"/>
<keyword evidence="8" id="KW-1185">Reference proteome</keyword>
<feature type="transmembrane region" description="Helical" evidence="5">
    <location>
        <begin position="103"/>
        <end position="122"/>
    </location>
</feature>
<dbReference type="Proteomes" id="UP000678679">
    <property type="component" value="Chromosome 2"/>
</dbReference>
<feature type="transmembrane region" description="Helical" evidence="5">
    <location>
        <begin position="128"/>
        <end position="146"/>
    </location>
</feature>
<dbReference type="Pfam" id="PF04138">
    <property type="entry name" value="GtrA_DPMS_TM"/>
    <property type="match status" value="1"/>
</dbReference>
<evidence type="ECO:0000313" key="8">
    <source>
        <dbReference type="Proteomes" id="UP000678679"/>
    </source>
</evidence>
<proteinExistence type="predicted"/>
<protein>
    <submittedName>
        <fullName evidence="7">GtrA family protein</fullName>
    </submittedName>
</protein>
<dbReference type="GO" id="GO:0016020">
    <property type="term" value="C:membrane"/>
    <property type="evidence" value="ECO:0007669"/>
    <property type="project" value="UniProtKB-SubCell"/>
</dbReference>
<dbReference type="KEGG" id="fya:KMW28_26045"/>
<evidence type="ECO:0000256" key="3">
    <source>
        <dbReference type="ARBA" id="ARBA00022989"/>
    </source>
</evidence>
<name>A0AAX1N9U3_9BACT</name>
<dbReference type="EMBL" id="CP076133">
    <property type="protein sequence ID" value="QWG04359.1"/>
    <property type="molecule type" value="Genomic_DNA"/>
</dbReference>
<evidence type="ECO:0000313" key="7">
    <source>
        <dbReference type="EMBL" id="QWG04359.1"/>
    </source>
</evidence>
<sequence>MRNLLISIIDFFYKPFQSIMPLKTFRYAACGGGNLVLDICLYYLVFHVVLHQENLDLILFTLSSHIAALFIVYPITLTTGFLLQKYITFQESDLKGKVQFFRYIQVSFGAIFINYILMKIFVDLLGFYPTPSKILTVIVSIIYSYISQSKYSFKVSDKD</sequence>
<gene>
    <name evidence="7" type="ORF">KMW28_26045</name>
</gene>
<dbReference type="GO" id="GO:0000271">
    <property type="term" value="P:polysaccharide biosynthetic process"/>
    <property type="evidence" value="ECO:0007669"/>
    <property type="project" value="InterPro"/>
</dbReference>
<accession>A0AAX1N9U3</accession>